<dbReference type="GO" id="GO:0005524">
    <property type="term" value="F:ATP binding"/>
    <property type="evidence" value="ECO:0007669"/>
    <property type="project" value="UniProtKB-UniRule"/>
</dbReference>
<organism evidence="17 18">
    <name type="scientific">Saccharopolyspora hordei</name>
    <dbReference type="NCBI Taxonomy" id="1838"/>
    <lineage>
        <taxon>Bacteria</taxon>
        <taxon>Bacillati</taxon>
        <taxon>Actinomycetota</taxon>
        <taxon>Actinomycetes</taxon>
        <taxon>Pseudonocardiales</taxon>
        <taxon>Pseudonocardiaceae</taxon>
        <taxon>Saccharopolyspora</taxon>
    </lineage>
</organism>
<dbReference type="InterPro" id="IPR022628">
    <property type="entry name" value="S-AdoMet_synt_N"/>
</dbReference>
<dbReference type="Gene3D" id="3.30.300.10">
    <property type="match status" value="3"/>
</dbReference>
<comment type="cofactor">
    <cofactor evidence="11">
        <name>K(+)</name>
        <dbReference type="ChEBI" id="CHEBI:29103"/>
    </cofactor>
    <text evidence="11">Binds 1 potassium ion per subunit.</text>
</comment>
<dbReference type="PROSITE" id="PS00376">
    <property type="entry name" value="ADOMET_SYNTHASE_1"/>
    <property type="match status" value="1"/>
</dbReference>
<evidence type="ECO:0000256" key="4">
    <source>
        <dbReference type="ARBA" id="ARBA00022563"/>
    </source>
</evidence>
<keyword evidence="18" id="KW-1185">Reference proteome</keyword>
<comment type="cofactor">
    <cofactor evidence="11">
        <name>Mg(2+)</name>
        <dbReference type="ChEBI" id="CHEBI:18420"/>
    </cofactor>
    <text evidence="11">Binds 2 divalent ions per subunit.</text>
</comment>
<keyword evidence="10 11" id="KW-0630">Potassium</keyword>
<dbReference type="InterPro" id="IPR022629">
    <property type="entry name" value="S-AdoMet_synt_central"/>
</dbReference>
<evidence type="ECO:0000256" key="7">
    <source>
        <dbReference type="ARBA" id="ARBA00022741"/>
    </source>
</evidence>
<evidence type="ECO:0000313" key="17">
    <source>
        <dbReference type="EMBL" id="NYI83718.1"/>
    </source>
</evidence>
<dbReference type="UniPathway" id="UPA00315">
    <property type="reaction ID" value="UER00080"/>
</dbReference>
<protein>
    <recommendedName>
        <fullName evidence="11">S-adenosylmethionine synthase</fullName>
        <shortName evidence="11">AdoMet synthase</shortName>
        <ecNumber evidence="11">2.5.1.6</ecNumber>
    </recommendedName>
    <alternativeName>
        <fullName evidence="11">MAT</fullName>
    </alternativeName>
    <alternativeName>
        <fullName evidence="11">Methionine adenosyltransferase</fullName>
    </alternativeName>
</protein>
<keyword evidence="4 11" id="KW-0554">One-carbon metabolism</keyword>
<evidence type="ECO:0000256" key="11">
    <source>
        <dbReference type="HAMAP-Rule" id="MF_00086"/>
    </source>
</evidence>
<comment type="catalytic activity">
    <reaction evidence="11">
        <text>L-methionine + ATP + H2O = S-adenosyl-L-methionine + phosphate + diphosphate</text>
        <dbReference type="Rhea" id="RHEA:21080"/>
        <dbReference type="ChEBI" id="CHEBI:15377"/>
        <dbReference type="ChEBI" id="CHEBI:30616"/>
        <dbReference type="ChEBI" id="CHEBI:33019"/>
        <dbReference type="ChEBI" id="CHEBI:43474"/>
        <dbReference type="ChEBI" id="CHEBI:57844"/>
        <dbReference type="ChEBI" id="CHEBI:59789"/>
        <dbReference type="EC" id="2.5.1.6"/>
    </reaction>
</comment>
<feature type="binding site" evidence="11">
    <location>
        <position position="25"/>
    </location>
    <ligand>
        <name>Mg(2+)</name>
        <dbReference type="ChEBI" id="CHEBI:18420"/>
    </ligand>
</feature>
<feature type="binding site" description="in other chain" evidence="11">
    <location>
        <begin position="182"/>
        <end position="184"/>
    </location>
    <ligand>
        <name>ATP</name>
        <dbReference type="ChEBI" id="CHEBI:30616"/>
        <note>ligand shared between two neighboring subunits</note>
    </ligand>
</feature>
<evidence type="ECO:0000256" key="12">
    <source>
        <dbReference type="RuleBase" id="RU000542"/>
    </source>
</evidence>
<dbReference type="Pfam" id="PF02773">
    <property type="entry name" value="S-AdoMet_synt_C"/>
    <property type="match status" value="1"/>
</dbReference>
<evidence type="ECO:0000256" key="13">
    <source>
        <dbReference type="RuleBase" id="RU004462"/>
    </source>
</evidence>
<dbReference type="Proteomes" id="UP000587002">
    <property type="component" value="Unassembled WGS sequence"/>
</dbReference>
<dbReference type="PROSITE" id="PS00377">
    <property type="entry name" value="ADOMET_SYNTHASE_2"/>
    <property type="match status" value="1"/>
</dbReference>
<dbReference type="SUPFAM" id="SSF55973">
    <property type="entry name" value="S-adenosylmethionine synthetase"/>
    <property type="match status" value="3"/>
</dbReference>
<comment type="subunit">
    <text evidence="11">Homotetramer; dimer of dimers.</text>
</comment>
<feature type="binding site" evidence="11">
    <location>
        <position position="259"/>
    </location>
    <ligand>
        <name>L-methionine</name>
        <dbReference type="ChEBI" id="CHEBI:57844"/>
        <note>ligand shared between two neighboring subunits</note>
    </ligand>
</feature>
<reference evidence="17 18" key="1">
    <citation type="submission" date="2020-07" db="EMBL/GenBank/DDBJ databases">
        <title>Sequencing the genomes of 1000 actinobacteria strains.</title>
        <authorList>
            <person name="Klenk H.-P."/>
        </authorList>
    </citation>
    <scope>NUCLEOTIDE SEQUENCE [LARGE SCALE GENOMIC DNA]</scope>
    <source>
        <strain evidence="17 18">DSM 44065</strain>
    </source>
</reference>
<dbReference type="EMBL" id="JACCFJ010000001">
    <property type="protein sequence ID" value="NYI83718.1"/>
    <property type="molecule type" value="Genomic_DNA"/>
</dbReference>
<keyword evidence="3 11" id="KW-0963">Cytoplasm</keyword>
<dbReference type="PIRSF" id="PIRSF000497">
    <property type="entry name" value="MAT"/>
    <property type="match status" value="1"/>
</dbReference>
<feature type="binding site" description="in other chain" evidence="11">
    <location>
        <begin position="250"/>
        <end position="251"/>
    </location>
    <ligand>
        <name>ATP</name>
        <dbReference type="ChEBI" id="CHEBI:30616"/>
        <note>ligand shared between two neighboring subunits</note>
    </ligand>
</feature>
<dbReference type="Pfam" id="PF00438">
    <property type="entry name" value="S-AdoMet_synt_N"/>
    <property type="match status" value="1"/>
</dbReference>
<comment type="pathway">
    <text evidence="1 11">Amino-acid biosynthesis; S-adenosyl-L-methionine biosynthesis; S-adenosyl-L-methionine from L-methionine: step 1/1.</text>
</comment>
<dbReference type="GO" id="GO:0006556">
    <property type="term" value="P:S-adenosylmethionine biosynthetic process"/>
    <property type="evidence" value="ECO:0007669"/>
    <property type="project" value="UniProtKB-UniRule"/>
</dbReference>
<keyword evidence="7 11" id="KW-0547">Nucleotide-binding</keyword>
<evidence type="ECO:0000256" key="8">
    <source>
        <dbReference type="ARBA" id="ARBA00022840"/>
    </source>
</evidence>
<evidence type="ECO:0000313" key="18">
    <source>
        <dbReference type="Proteomes" id="UP000587002"/>
    </source>
</evidence>
<feature type="binding site" description="in other chain" evidence="11">
    <location>
        <begin position="265"/>
        <end position="266"/>
    </location>
    <ligand>
        <name>ATP</name>
        <dbReference type="ChEBI" id="CHEBI:30616"/>
        <note>ligand shared between two neighboring subunits</note>
    </ligand>
</feature>
<feature type="binding site" description="in other chain" evidence="11">
    <location>
        <position position="290"/>
    </location>
    <ligand>
        <name>L-methionine</name>
        <dbReference type="ChEBI" id="CHEBI:57844"/>
        <note>ligand shared between two neighboring subunits</note>
    </ligand>
</feature>
<feature type="binding site" description="in other chain" evidence="11">
    <location>
        <position position="107"/>
    </location>
    <ligand>
        <name>L-methionine</name>
        <dbReference type="ChEBI" id="CHEBI:57844"/>
        <note>ligand shared between two neighboring subunits</note>
    </ligand>
</feature>
<proteinExistence type="inferred from homology"/>
<evidence type="ECO:0000259" key="15">
    <source>
        <dbReference type="Pfam" id="PF02772"/>
    </source>
</evidence>
<keyword evidence="8 11" id="KW-0067">ATP-binding</keyword>
<keyword evidence="5 11" id="KW-0808">Transferase</keyword>
<gene>
    <name evidence="11" type="primary">metK</name>
    <name evidence="17" type="ORF">HNR68_002348</name>
</gene>
<name>A0A853AI78_9PSEU</name>
<feature type="binding site" evidence="11">
    <location>
        <position position="282"/>
    </location>
    <ligand>
        <name>ATP</name>
        <dbReference type="ChEBI" id="CHEBI:30616"/>
        <note>ligand shared between two neighboring subunits</note>
    </ligand>
</feature>
<dbReference type="HAMAP" id="MF_00086">
    <property type="entry name" value="S_AdoMet_synth1"/>
    <property type="match status" value="1"/>
</dbReference>
<dbReference type="FunFam" id="3.30.300.10:FF:000006">
    <property type="entry name" value="S-adenosylmethionine synthase"/>
    <property type="match status" value="1"/>
</dbReference>
<evidence type="ECO:0000256" key="3">
    <source>
        <dbReference type="ARBA" id="ARBA00022490"/>
    </source>
</evidence>
<evidence type="ECO:0000259" key="14">
    <source>
        <dbReference type="Pfam" id="PF00438"/>
    </source>
</evidence>
<dbReference type="GO" id="GO:0006730">
    <property type="term" value="P:one-carbon metabolic process"/>
    <property type="evidence" value="ECO:0007669"/>
    <property type="project" value="UniProtKB-KW"/>
</dbReference>
<comment type="function">
    <text evidence="11">Catalyzes the formation of S-adenosylmethionine (AdoMet) from methionine and ATP. The overall synthetic reaction is composed of two sequential steps, AdoMet formation and the subsequent tripolyphosphate hydrolysis which occurs prior to release of AdoMet from the enzyme.</text>
</comment>
<comment type="subcellular location">
    <subcellularLocation>
        <location evidence="11 12">Cytoplasm</location>
    </subcellularLocation>
</comment>
<dbReference type="GO" id="GO:0005737">
    <property type="term" value="C:cytoplasm"/>
    <property type="evidence" value="ECO:0007669"/>
    <property type="project" value="UniProtKB-SubCell"/>
</dbReference>
<keyword evidence="6 11" id="KW-0479">Metal-binding</keyword>
<feature type="binding site" evidence="11">
    <location>
        <position position="286"/>
    </location>
    <ligand>
        <name>ATP</name>
        <dbReference type="ChEBI" id="CHEBI:30616"/>
        <note>ligand shared between two neighboring subunits</note>
    </ligand>
</feature>
<dbReference type="InterPro" id="IPR022636">
    <property type="entry name" value="S-AdoMet_synthetase_sfam"/>
</dbReference>
<comment type="similarity">
    <text evidence="2 11 13">Belongs to the AdoMet synthase family.</text>
</comment>
<dbReference type="InterPro" id="IPR002133">
    <property type="entry name" value="S-AdoMet_synthetase"/>
</dbReference>
<dbReference type="NCBIfam" id="TIGR01034">
    <property type="entry name" value="metK"/>
    <property type="match status" value="1"/>
</dbReference>
<dbReference type="PANTHER" id="PTHR11964">
    <property type="entry name" value="S-ADENOSYLMETHIONINE SYNTHETASE"/>
    <property type="match status" value="1"/>
</dbReference>
<dbReference type="EC" id="2.5.1.6" evidence="11"/>
<keyword evidence="9 11" id="KW-0460">Magnesium</keyword>
<evidence type="ECO:0000256" key="9">
    <source>
        <dbReference type="ARBA" id="ARBA00022842"/>
    </source>
</evidence>
<dbReference type="CDD" id="cd18079">
    <property type="entry name" value="S-AdoMet_synt"/>
    <property type="match status" value="1"/>
</dbReference>
<feature type="binding site" evidence="11">
    <location>
        <position position="51"/>
    </location>
    <ligand>
        <name>K(+)</name>
        <dbReference type="ChEBI" id="CHEBI:29103"/>
    </ligand>
</feature>
<accession>A0A853AI78</accession>
<evidence type="ECO:0000259" key="16">
    <source>
        <dbReference type="Pfam" id="PF02773"/>
    </source>
</evidence>
<dbReference type="Pfam" id="PF02772">
    <property type="entry name" value="S-AdoMet_synt_M"/>
    <property type="match status" value="1"/>
</dbReference>
<feature type="binding site" evidence="11">
    <location>
        <position position="259"/>
    </location>
    <ligand>
        <name>ATP</name>
        <dbReference type="ChEBI" id="CHEBI:30616"/>
        <note>ligand shared between two neighboring subunits</note>
    </ligand>
</feature>
<evidence type="ECO:0000256" key="2">
    <source>
        <dbReference type="ARBA" id="ARBA00009685"/>
    </source>
</evidence>
<evidence type="ECO:0000256" key="5">
    <source>
        <dbReference type="ARBA" id="ARBA00022679"/>
    </source>
</evidence>
<dbReference type="AlphaFoldDB" id="A0A853AI78"/>
<dbReference type="GO" id="GO:0004478">
    <property type="term" value="F:methionine adenosyltransferase activity"/>
    <property type="evidence" value="ECO:0007669"/>
    <property type="project" value="UniProtKB-UniRule"/>
</dbReference>
<evidence type="ECO:0000256" key="1">
    <source>
        <dbReference type="ARBA" id="ARBA00005224"/>
    </source>
</evidence>
<evidence type="ECO:0000256" key="10">
    <source>
        <dbReference type="ARBA" id="ARBA00022958"/>
    </source>
</evidence>
<evidence type="ECO:0000256" key="6">
    <source>
        <dbReference type="ARBA" id="ARBA00022723"/>
    </source>
</evidence>
<dbReference type="GO" id="GO:0000287">
    <property type="term" value="F:magnesium ion binding"/>
    <property type="evidence" value="ECO:0007669"/>
    <property type="project" value="UniProtKB-UniRule"/>
</dbReference>
<dbReference type="InterPro" id="IPR022630">
    <property type="entry name" value="S-AdoMet_synt_C"/>
</dbReference>
<feature type="region of interest" description="Flexible loop" evidence="11">
    <location>
        <begin position="107"/>
        <end position="117"/>
    </location>
</feature>
<comment type="caution">
    <text evidence="17">The sequence shown here is derived from an EMBL/GenBank/DDBJ whole genome shotgun (WGS) entry which is preliminary data.</text>
</comment>
<dbReference type="InterPro" id="IPR022631">
    <property type="entry name" value="ADOMET_SYNTHASE_CS"/>
</dbReference>
<sequence length="405" mass="43385">MSQQSDLRTGRRLFTSESVTEGHPDKICDAISDSVLDALLAQDPRSRVAVETLVTTGQVHVAGEVTTDAYADIPTIVRDKILEIGYDSSAKGFDGNSCGVNVAIGSQSPDIAQGVDTAHESRVEGVIDEIAKQGAGDQGLMFGYACDDTPEFMPLPIALAHRLSRRLTKVRKDGVLPYLRPDGKTQVTIEYAGDQAVRLDTVVLSTQHAADIDLDAMLAVDIEQHVIRPEVEQLELDASDTRLLVNPTGRFVVGGPMGDAGLTGRKIIVDTYGGMARHGGGAFSGKDPSKVDRSAAYAMRWVAKNAIAAGLASRIEVQVAYAIGKAAPVGLFVETFGTENVDPARIQSAINEVFDLRPAAIIRDLDLLRPIYAQTAAYGHFGRPDLDLPWERTDRAEALKAAAHA</sequence>
<feature type="binding site" description="in other chain" evidence="11">
    <location>
        <position position="64"/>
    </location>
    <ligand>
        <name>L-methionine</name>
        <dbReference type="ChEBI" id="CHEBI:57844"/>
        <note>ligand shared between two neighboring subunits</note>
    </ligand>
</feature>
<feature type="domain" description="S-adenosylmethionine synthetase central" evidence="15">
    <location>
        <begin position="132"/>
        <end position="251"/>
    </location>
</feature>
<feature type="domain" description="S-adenosylmethionine synthetase N-terminal" evidence="14">
    <location>
        <begin position="12"/>
        <end position="109"/>
    </location>
</feature>
<feature type="domain" description="S-adenosylmethionine synthetase C-terminal" evidence="16">
    <location>
        <begin position="253"/>
        <end position="392"/>
    </location>
</feature>
<feature type="binding site" description="in other chain" evidence="11">
    <location>
        <position position="23"/>
    </location>
    <ligand>
        <name>ATP</name>
        <dbReference type="ChEBI" id="CHEBI:30616"/>
        <note>ligand shared between two neighboring subunits</note>
    </ligand>
</feature>